<proteinExistence type="predicted"/>
<dbReference type="Pfam" id="PF13975">
    <property type="entry name" value="gag-asp_proteas"/>
    <property type="match status" value="1"/>
</dbReference>
<dbReference type="PANTHER" id="PTHR12917:SF18">
    <property type="entry name" value="DNA DAMAGE-INDUCIBLE PROTEIN 1-LIKE"/>
    <property type="match status" value="1"/>
</dbReference>
<dbReference type="InterPro" id="IPR021109">
    <property type="entry name" value="Peptidase_aspartic_dom_sf"/>
</dbReference>
<evidence type="ECO:0000313" key="4">
    <source>
        <dbReference type="Proteomes" id="UP001293254"/>
    </source>
</evidence>
<dbReference type="SUPFAM" id="SSF50630">
    <property type="entry name" value="Acid proteases"/>
    <property type="match status" value="1"/>
</dbReference>
<accession>A0AAE2CH16</accession>
<dbReference type="EMBL" id="JACGWO010000008">
    <property type="protein sequence ID" value="KAK4421893.1"/>
    <property type="molecule type" value="Genomic_DNA"/>
</dbReference>
<dbReference type="CDD" id="cd00303">
    <property type="entry name" value="retropepsin_like"/>
    <property type="match status" value="1"/>
</dbReference>
<protein>
    <recommendedName>
        <fullName evidence="2">CCHC-type domain-containing protein</fullName>
    </recommendedName>
</protein>
<evidence type="ECO:0000313" key="3">
    <source>
        <dbReference type="EMBL" id="KAK4421893.1"/>
    </source>
</evidence>
<reference evidence="3" key="1">
    <citation type="submission" date="2020-06" db="EMBL/GenBank/DDBJ databases">
        <authorList>
            <person name="Li T."/>
            <person name="Hu X."/>
            <person name="Zhang T."/>
            <person name="Song X."/>
            <person name="Zhang H."/>
            <person name="Dai N."/>
            <person name="Sheng W."/>
            <person name="Hou X."/>
            <person name="Wei L."/>
        </authorList>
    </citation>
    <scope>NUCLEOTIDE SEQUENCE</scope>
    <source>
        <strain evidence="3">3651</strain>
        <tissue evidence="3">Leaf</tissue>
    </source>
</reference>
<dbReference type="SMART" id="SM00343">
    <property type="entry name" value="ZnF_C2HC"/>
    <property type="match status" value="1"/>
</dbReference>
<dbReference type="Gene3D" id="2.40.70.10">
    <property type="entry name" value="Acid Proteases"/>
    <property type="match status" value="1"/>
</dbReference>
<dbReference type="PANTHER" id="PTHR12917">
    <property type="entry name" value="ASPARTYL PROTEASE DDI-RELATED"/>
    <property type="match status" value="1"/>
</dbReference>
<keyword evidence="4" id="KW-1185">Reference proteome</keyword>
<dbReference type="InterPro" id="IPR001878">
    <property type="entry name" value="Znf_CCHC"/>
</dbReference>
<feature type="domain" description="CCHC-type" evidence="2">
    <location>
        <begin position="70"/>
        <end position="86"/>
    </location>
</feature>
<evidence type="ECO:0000259" key="2">
    <source>
        <dbReference type="SMART" id="SM00343"/>
    </source>
</evidence>
<feature type="region of interest" description="Disordered" evidence="1">
    <location>
        <begin position="27"/>
        <end position="48"/>
    </location>
</feature>
<name>A0AAE2CH16_9LAMI</name>
<dbReference type="Pfam" id="PF00098">
    <property type="entry name" value="zf-CCHC"/>
    <property type="match status" value="1"/>
</dbReference>
<reference evidence="3" key="2">
    <citation type="journal article" date="2024" name="Plant">
        <title>Genomic evolution and insights into agronomic trait innovations of Sesamum species.</title>
        <authorList>
            <person name="Miao H."/>
            <person name="Wang L."/>
            <person name="Qu L."/>
            <person name="Liu H."/>
            <person name="Sun Y."/>
            <person name="Le M."/>
            <person name="Wang Q."/>
            <person name="Wei S."/>
            <person name="Zheng Y."/>
            <person name="Lin W."/>
            <person name="Duan Y."/>
            <person name="Cao H."/>
            <person name="Xiong S."/>
            <person name="Wang X."/>
            <person name="Wei L."/>
            <person name="Li C."/>
            <person name="Ma Q."/>
            <person name="Ju M."/>
            <person name="Zhao R."/>
            <person name="Li G."/>
            <person name="Mu C."/>
            <person name="Tian Q."/>
            <person name="Mei H."/>
            <person name="Zhang T."/>
            <person name="Gao T."/>
            <person name="Zhang H."/>
        </authorList>
    </citation>
    <scope>NUCLEOTIDE SEQUENCE</scope>
    <source>
        <strain evidence="3">3651</strain>
    </source>
</reference>
<sequence length="361" mass="39695">MGNVRQGCTTGILGRRQAVLTHYGQVEQVSDDNGNGREKNGKKFRKKEKAKEVVTETVEPRVVQDRPKAGCYICSSTEHRMRDCPKRGKLNALVAKQTDDELEIGSMWITSMHVGALRVQSRACRNSCTKGLLLVKDLVAGEEVKAVVDTGAMHSLILDRIIKDLGLDVKPCGSVLKAVNSKVVLVSRITTTDLCIGSWKGECDLVAVGLDDFDVILGSDFFVSAQVTIDPWLDGIYIAKCKHPRFVRGVYGKGDTPAGKKLRMVKSVPSSCSSPYVVGFYCIGKMREETRKRWAEVSSPLHFIRSTFQTGSSSSLPSAFRLISFHCSILCLAFPISFKPRLHFRPGKEQLRPTSAAAADV</sequence>
<comment type="caution">
    <text evidence="3">The sequence shown here is derived from an EMBL/GenBank/DDBJ whole genome shotgun (WGS) entry which is preliminary data.</text>
</comment>
<dbReference type="GO" id="GO:0003676">
    <property type="term" value="F:nucleic acid binding"/>
    <property type="evidence" value="ECO:0007669"/>
    <property type="project" value="InterPro"/>
</dbReference>
<evidence type="ECO:0000256" key="1">
    <source>
        <dbReference type="SAM" id="MobiDB-lite"/>
    </source>
</evidence>
<dbReference type="AlphaFoldDB" id="A0AAE2CH16"/>
<dbReference type="Proteomes" id="UP001293254">
    <property type="component" value="Unassembled WGS sequence"/>
</dbReference>
<dbReference type="GO" id="GO:0008270">
    <property type="term" value="F:zinc ion binding"/>
    <property type="evidence" value="ECO:0007669"/>
    <property type="project" value="InterPro"/>
</dbReference>
<organism evidence="3 4">
    <name type="scientific">Sesamum alatum</name>
    <dbReference type="NCBI Taxonomy" id="300844"/>
    <lineage>
        <taxon>Eukaryota</taxon>
        <taxon>Viridiplantae</taxon>
        <taxon>Streptophyta</taxon>
        <taxon>Embryophyta</taxon>
        <taxon>Tracheophyta</taxon>
        <taxon>Spermatophyta</taxon>
        <taxon>Magnoliopsida</taxon>
        <taxon>eudicotyledons</taxon>
        <taxon>Gunneridae</taxon>
        <taxon>Pentapetalae</taxon>
        <taxon>asterids</taxon>
        <taxon>lamiids</taxon>
        <taxon>Lamiales</taxon>
        <taxon>Pedaliaceae</taxon>
        <taxon>Sesamum</taxon>
    </lineage>
</organism>
<gene>
    <name evidence="3" type="ORF">Salat_2139900</name>
</gene>